<accession>A0A4W2IS35</accession>
<evidence type="ECO:0000256" key="11">
    <source>
        <dbReference type="ARBA" id="ARBA00023319"/>
    </source>
</evidence>
<dbReference type="SUPFAM" id="SSF49265">
    <property type="entry name" value="Fibronectin type III"/>
    <property type="match status" value="3"/>
</dbReference>
<feature type="domain" description="Fibronectin type-III" evidence="18">
    <location>
        <begin position="460"/>
        <end position="554"/>
    </location>
</feature>
<dbReference type="SUPFAM" id="SSF48726">
    <property type="entry name" value="Immunoglobulin"/>
    <property type="match status" value="4"/>
</dbReference>
<feature type="domain" description="Fibronectin type-III" evidence="18">
    <location>
        <begin position="960"/>
        <end position="1057"/>
    </location>
</feature>
<dbReference type="CDD" id="cd05722">
    <property type="entry name" value="IgI_1_Neogenin_like"/>
    <property type="match status" value="1"/>
</dbReference>
<dbReference type="SMART" id="SM00408">
    <property type="entry name" value="IGc2"/>
    <property type="match status" value="4"/>
</dbReference>
<dbReference type="InterPro" id="IPR013098">
    <property type="entry name" value="Ig_I-set"/>
</dbReference>
<protein>
    <recommendedName>
        <fullName evidence="13">Neogenin</fullName>
    </recommendedName>
</protein>
<evidence type="ECO:0000256" key="3">
    <source>
        <dbReference type="ARBA" id="ARBA00022475"/>
    </source>
</evidence>
<keyword evidence="6" id="KW-0130">Cell adhesion</keyword>
<dbReference type="CDD" id="cd00063">
    <property type="entry name" value="FN3"/>
    <property type="match status" value="6"/>
</dbReference>
<keyword evidence="5" id="KW-0677">Repeat</keyword>
<dbReference type="GO" id="GO:0005886">
    <property type="term" value="C:plasma membrane"/>
    <property type="evidence" value="ECO:0007669"/>
    <property type="project" value="UniProtKB-SubCell"/>
</dbReference>
<dbReference type="FunFam" id="2.60.40.10:FF:000106">
    <property type="entry name" value="Neogenin isoform 1"/>
    <property type="match status" value="1"/>
</dbReference>
<evidence type="ECO:0000256" key="8">
    <source>
        <dbReference type="ARBA" id="ARBA00023136"/>
    </source>
</evidence>
<reference evidence="19 20" key="1">
    <citation type="submission" date="2018-11" db="EMBL/GenBank/DDBJ databases">
        <title>Haplotype-resolved cattle genomes.</title>
        <authorList>
            <person name="Low W.Y."/>
            <person name="Tearle R."/>
            <person name="Bickhart D.M."/>
            <person name="Rosen B.D."/>
            <person name="Koren S."/>
            <person name="Rhie A."/>
            <person name="Hiendleder S."/>
            <person name="Phillippy A.M."/>
            <person name="Smith T.P.L."/>
            <person name="Williams J.L."/>
        </authorList>
    </citation>
    <scope>NUCLEOTIDE SEQUENCE [LARGE SCALE GENOMIC DNA]</scope>
</reference>
<feature type="signal peptide" evidence="16">
    <location>
        <begin position="1"/>
        <end position="32"/>
    </location>
</feature>
<evidence type="ECO:0000259" key="17">
    <source>
        <dbReference type="PROSITE" id="PS50835"/>
    </source>
</evidence>
<dbReference type="PANTHER" id="PTHR44170:SF14">
    <property type="entry name" value="NEOGENIN"/>
    <property type="match status" value="1"/>
</dbReference>
<feature type="region of interest" description="Disordered" evidence="14">
    <location>
        <begin position="1052"/>
        <end position="1100"/>
    </location>
</feature>
<evidence type="ECO:0000256" key="13">
    <source>
        <dbReference type="ARBA" id="ARBA00074043"/>
    </source>
</evidence>
<feature type="domain" description="Ig-like" evidence="17">
    <location>
        <begin position="51"/>
        <end position="146"/>
    </location>
</feature>
<dbReference type="InterPro" id="IPR007110">
    <property type="entry name" value="Ig-like_dom"/>
</dbReference>
<evidence type="ECO:0000256" key="10">
    <source>
        <dbReference type="ARBA" id="ARBA00023180"/>
    </source>
</evidence>
<dbReference type="GeneTree" id="ENSGT00940000156684"/>
<feature type="domain" description="Ig-like" evidence="17">
    <location>
        <begin position="340"/>
        <end position="425"/>
    </location>
</feature>
<dbReference type="Pfam" id="PF06583">
    <property type="entry name" value="Neogenin_C"/>
    <property type="match status" value="2"/>
</dbReference>
<evidence type="ECO:0000256" key="6">
    <source>
        <dbReference type="ARBA" id="ARBA00022889"/>
    </source>
</evidence>
<dbReference type="FunFam" id="2.60.40.10:FF:000316">
    <property type="entry name" value="Neogenin 1"/>
    <property type="match status" value="1"/>
</dbReference>
<keyword evidence="16" id="KW-0732">Signal</keyword>
<keyword evidence="3" id="KW-1003">Cell membrane</keyword>
<keyword evidence="8 15" id="KW-0472">Membrane</keyword>
<dbReference type="SMART" id="SM00060">
    <property type="entry name" value="FN3"/>
    <property type="match status" value="6"/>
</dbReference>
<dbReference type="FunFam" id="2.60.40.10:FF:000133">
    <property type="entry name" value="Neogenin isoform 1"/>
    <property type="match status" value="1"/>
</dbReference>
<keyword evidence="7 15" id="KW-1133">Transmembrane helix</keyword>
<keyword evidence="10" id="KW-0325">Glycoprotein</keyword>
<dbReference type="InterPro" id="IPR003599">
    <property type="entry name" value="Ig_sub"/>
</dbReference>
<feature type="domain" description="Ig-like" evidence="17">
    <location>
        <begin position="242"/>
        <end position="335"/>
    </location>
</feature>
<dbReference type="PROSITE" id="PS50853">
    <property type="entry name" value="FN3"/>
    <property type="match status" value="6"/>
</dbReference>
<feature type="region of interest" description="Disordered" evidence="14">
    <location>
        <begin position="1177"/>
        <end position="1209"/>
    </location>
</feature>
<comment type="subcellular location">
    <subcellularLocation>
        <location evidence="1">Cell membrane</location>
        <topology evidence="1">Single-pass type I membrane protein</topology>
    </subcellularLocation>
</comment>
<organism evidence="19 20">
    <name type="scientific">Bos indicus x Bos taurus</name>
    <name type="common">Hybrid cattle</name>
    <dbReference type="NCBI Taxonomy" id="30522"/>
    <lineage>
        <taxon>Eukaryota</taxon>
        <taxon>Metazoa</taxon>
        <taxon>Chordata</taxon>
        <taxon>Craniata</taxon>
        <taxon>Vertebrata</taxon>
        <taxon>Euteleostomi</taxon>
        <taxon>Mammalia</taxon>
        <taxon>Eutheria</taxon>
        <taxon>Laurasiatheria</taxon>
        <taxon>Artiodactyla</taxon>
        <taxon>Ruminantia</taxon>
        <taxon>Pecora</taxon>
        <taxon>Bovidae</taxon>
        <taxon>Bovinae</taxon>
        <taxon>Bos</taxon>
    </lineage>
</organism>
<dbReference type="Pfam" id="PF13895">
    <property type="entry name" value="Ig_2"/>
    <property type="match status" value="1"/>
</dbReference>
<dbReference type="Pfam" id="PF00041">
    <property type="entry name" value="fn3"/>
    <property type="match status" value="6"/>
</dbReference>
<reference evidence="19" key="2">
    <citation type="submission" date="2025-08" db="UniProtKB">
        <authorList>
            <consortium name="Ensembl"/>
        </authorList>
    </citation>
    <scope>IDENTIFICATION</scope>
</reference>
<evidence type="ECO:0000256" key="16">
    <source>
        <dbReference type="SAM" id="SignalP"/>
    </source>
</evidence>
<dbReference type="InterPro" id="IPR003598">
    <property type="entry name" value="Ig_sub2"/>
</dbReference>
<dbReference type="FunFam" id="2.60.40.10:FF:000189">
    <property type="entry name" value="Neogenin isoform 3"/>
    <property type="match status" value="1"/>
</dbReference>
<evidence type="ECO:0000256" key="15">
    <source>
        <dbReference type="SAM" id="Phobius"/>
    </source>
</evidence>
<dbReference type="FunFam" id="2.60.40.10:FF:000777">
    <property type="entry name" value="Neogenin 1"/>
    <property type="match status" value="1"/>
</dbReference>
<feature type="compositionally biased region" description="Basic and acidic residues" evidence="14">
    <location>
        <begin position="1055"/>
        <end position="1064"/>
    </location>
</feature>
<dbReference type="CDD" id="cd05723">
    <property type="entry name" value="IgI_4_Neogenin_like"/>
    <property type="match status" value="1"/>
</dbReference>
<comment type="function">
    <text evidence="12">Multi-functional cell surface receptor regulating cell adhesion in many diverse developmental processes, including neural tube and mammary gland formation, myogenesis and angiogenesis. Receptor for members of the BMP, netrin, and repulsive guidance molecule (RGM) families. Netrin-Neogenin interactions result in a chemoattractive axon guidance response and cell-cell adhesion, the interaction between NEO1/Neogenin and RGMa and RGMb induces a chemorepulsive response.</text>
</comment>
<dbReference type="Pfam" id="PF07679">
    <property type="entry name" value="I-set"/>
    <property type="match status" value="2"/>
</dbReference>
<evidence type="ECO:0000256" key="1">
    <source>
        <dbReference type="ARBA" id="ARBA00004251"/>
    </source>
</evidence>
<evidence type="ECO:0000313" key="19">
    <source>
        <dbReference type="Ensembl" id="ENSBIXP00005045323.1"/>
    </source>
</evidence>
<dbReference type="PANTHER" id="PTHR44170">
    <property type="entry name" value="PROTEIN SIDEKICK"/>
    <property type="match status" value="1"/>
</dbReference>
<gene>
    <name evidence="19" type="primary">NEO1</name>
</gene>
<feature type="domain" description="Fibronectin type-III" evidence="18">
    <location>
        <begin position="560"/>
        <end position="650"/>
    </location>
</feature>
<dbReference type="FunFam" id="2.60.40.10:FF:000187">
    <property type="entry name" value="neogenin isoform X2"/>
    <property type="match status" value="1"/>
</dbReference>
<evidence type="ECO:0000259" key="18">
    <source>
        <dbReference type="PROSITE" id="PS50853"/>
    </source>
</evidence>
<dbReference type="InterPro" id="IPR003961">
    <property type="entry name" value="FN3_dom"/>
</dbReference>
<proteinExistence type="inferred from homology"/>
<feature type="transmembrane region" description="Helical" evidence="15">
    <location>
        <begin position="1107"/>
        <end position="1131"/>
    </location>
</feature>
<evidence type="ECO:0000256" key="14">
    <source>
        <dbReference type="SAM" id="MobiDB-lite"/>
    </source>
</evidence>
<feature type="region of interest" description="Disordered" evidence="14">
    <location>
        <begin position="1141"/>
        <end position="1163"/>
    </location>
</feature>
<dbReference type="CDD" id="cd00096">
    <property type="entry name" value="Ig"/>
    <property type="match status" value="1"/>
</dbReference>
<keyword evidence="11" id="KW-0393">Immunoglobulin domain</keyword>
<dbReference type="SMART" id="SM00409">
    <property type="entry name" value="IG"/>
    <property type="match status" value="4"/>
</dbReference>
<dbReference type="Ensembl" id="ENSBIXT00005043512.1">
    <property type="protein sequence ID" value="ENSBIXP00005045323.1"/>
    <property type="gene ID" value="ENSBIXG00005005212.1"/>
</dbReference>
<dbReference type="InterPro" id="IPR013783">
    <property type="entry name" value="Ig-like_fold"/>
</dbReference>
<dbReference type="Proteomes" id="UP000429181">
    <property type="component" value="Chromosome 10"/>
</dbReference>
<feature type="domain" description="Fibronectin type-III" evidence="18">
    <location>
        <begin position="655"/>
        <end position="750"/>
    </location>
</feature>
<feature type="domain" description="Ig-like" evidence="17">
    <location>
        <begin position="151"/>
        <end position="237"/>
    </location>
</feature>
<evidence type="ECO:0000256" key="9">
    <source>
        <dbReference type="ARBA" id="ARBA00023157"/>
    </source>
</evidence>
<feature type="chain" id="PRO_5021232785" description="Neogenin" evidence="16">
    <location>
        <begin position="33"/>
        <end position="1323"/>
    </location>
</feature>
<dbReference type="Pfam" id="PF13927">
    <property type="entry name" value="Ig_3"/>
    <property type="match status" value="1"/>
</dbReference>
<dbReference type="FunFam" id="2.60.40.10:FF:000004">
    <property type="entry name" value="DCC isoform 1"/>
    <property type="match status" value="2"/>
</dbReference>
<dbReference type="PROSITE" id="PS50835">
    <property type="entry name" value="IG_LIKE"/>
    <property type="match status" value="4"/>
</dbReference>
<dbReference type="InterPro" id="IPR010560">
    <property type="entry name" value="Neogenin_C"/>
</dbReference>
<dbReference type="InterPro" id="IPR036116">
    <property type="entry name" value="FN3_sf"/>
</dbReference>
<keyword evidence="9" id="KW-1015">Disulfide bond</keyword>
<evidence type="ECO:0000256" key="12">
    <source>
        <dbReference type="ARBA" id="ARBA00055647"/>
    </source>
</evidence>
<feature type="domain" description="Fibronectin type-III" evidence="18">
    <location>
        <begin position="760"/>
        <end position="853"/>
    </location>
</feature>
<feature type="compositionally biased region" description="Polar residues" evidence="14">
    <location>
        <begin position="1090"/>
        <end position="1100"/>
    </location>
</feature>
<dbReference type="PRINTS" id="PR00014">
    <property type="entry name" value="FNTYPEIII"/>
</dbReference>
<keyword evidence="4 15" id="KW-0812">Transmembrane</keyword>
<dbReference type="FunFam" id="2.60.40.10:FF:000216">
    <property type="entry name" value="neogenin isoform X1"/>
    <property type="match status" value="1"/>
</dbReference>
<dbReference type="Gene3D" id="2.60.40.10">
    <property type="entry name" value="Immunoglobulins"/>
    <property type="match status" value="10"/>
</dbReference>
<feature type="compositionally biased region" description="Polar residues" evidence="14">
    <location>
        <begin position="1194"/>
        <end position="1209"/>
    </location>
</feature>
<dbReference type="GO" id="GO:0098609">
    <property type="term" value="P:cell-cell adhesion"/>
    <property type="evidence" value="ECO:0007669"/>
    <property type="project" value="TreeGrafter"/>
</dbReference>
<evidence type="ECO:0000256" key="5">
    <source>
        <dbReference type="ARBA" id="ARBA00022737"/>
    </source>
</evidence>
<sequence length="1323" mass="144924">MAAEPGAWRLLSTSFWLCCLLLLGRRAPGVAAARSGSPPQSSGSSIRTFTPFYFLVEPVDTLSVRGSSVILNCSAYSEPSPKIEWKKDGTLLNLVSDDRRQLLPDGSLFISSVVHSKHNKPDEGYYQCVATVESLGTIVSRTAKLTVAGLPRFASQPEPSSVYVGNSAVLNCEVNADLVPFVRWEQNKQPLLLDDRVIKLPSGMLVISNATEGDGGLYRCMVESGGPPKYSEEAELKVLPDPGATSNLVFLKQPSSLIRVIGQSAVLPCVASGLPTPSIRWVKNQETVDTESSGRLVLLAGGSLEIDDVTEDDAGTYFCIADNGNETIEAQAELTVQAQPEFLKQPTNIYAHESMDIVFECEVTGKPTPTVKWVKNGDMVIPSDYFKIVKEHNLQVLGLVKSDEGFYQCIAENDVGNAQAGAQLIILEHDVAIPTLPPTSLTSATTDHLAPATAGPLPSAPRDVVASLVSTRFIKLTWRTPASDPHGDNLTYSVFYTKEGIARERVENTSRPGEMQVTIQNLMPATVYIFRVMAQNKHGPGESSAPLRVETQPEVQLPGPAPNIRACATSPTSITVTWETPLSGNGEIQNYKLYYMEKGTDKEQDVDVSSHSHTINGLKKYTEYSFRVVAYNKHGPGVSTQDVAVRTFSDVPSAAPQNLSLEVRNSKSIVIHWQPPPPAAQNGEITGYKVRYRKASRKSDVTETLVSGTQLSQLIEGLDRGTEYNFRVAALTVNGTGPATDWLSAETFESDLDETRVPEVPSSLHVRPLVTSIVVSWTPPENQNIVVRGYAIGYGIGSPHAQTIKVDYKQRYYTIENLDPSSHYVITLKAFNNVGEGIPLYESAVTRPHTVPDPTPMMPPVGVQASILSHDTIRITWADNSLPKHQKITDSRYYTVRWKTNIPANTKYKNANATTLSYLVTGLKPNTLYEFSVMVTKGRRSSTWSMTAHGTTFELVPTSPPKDVTVVSKEGKPRTIIVNWQPPSEANGKITGYIIYYSTDVNAEIHDWVIEPVVGNRLTHQIQELTLDTPYYFKIQARNSKGMGPMSEAVQFRTPKADSSDKMANDQASGSAGKGSRLPDLGSDYKPPMSGSNSPHGSPTSPLDSNMLLVIIVSVGVITIVVVVIIAVFCTRRTTSHQKKKRAACKSVNGSHKYKGNSKDVKPPDLWIHHERLELKPIDKSPDPNPIMTDTPIPRNSQDITPVDNSMDSNIHQRRNSYRGHESEDSMSTLAGRRGMRPKMMMPFDSQPPQPLNHHIHAVKTASIGTLGRSRPPMPVVVPSAPEVQETTRMLEDSESSYEPDELTKEMAHLEGLMKDLNAITTA</sequence>
<evidence type="ECO:0000256" key="7">
    <source>
        <dbReference type="ARBA" id="ARBA00022989"/>
    </source>
</evidence>
<evidence type="ECO:0000313" key="20">
    <source>
        <dbReference type="Proteomes" id="UP000429181"/>
    </source>
</evidence>
<feature type="domain" description="Fibronectin type-III" evidence="18">
    <location>
        <begin position="859"/>
        <end position="955"/>
    </location>
</feature>
<evidence type="ECO:0000256" key="2">
    <source>
        <dbReference type="ARBA" id="ARBA00009588"/>
    </source>
</evidence>
<name>A0A4W2IS35_BOBOX</name>
<evidence type="ECO:0000256" key="4">
    <source>
        <dbReference type="ARBA" id="ARBA00022692"/>
    </source>
</evidence>
<comment type="similarity">
    <text evidence="2">Belongs to the immunoglobulin superfamily. DCC family.</text>
</comment>
<dbReference type="InterPro" id="IPR036179">
    <property type="entry name" value="Ig-like_dom_sf"/>
</dbReference>
<dbReference type="FunFam" id="2.60.40.10:FF:000101">
    <property type="entry name" value="Neogenin isoform 1"/>
    <property type="match status" value="1"/>
</dbReference>